<keyword evidence="2" id="KW-1185">Reference proteome</keyword>
<dbReference type="EMBL" id="CP020715">
    <property type="protein sequence ID" value="ARJ06928.1"/>
    <property type="molecule type" value="Genomic_DNA"/>
</dbReference>
<dbReference type="AlphaFoldDB" id="A0A1X9LRH1"/>
<dbReference type="KEGG" id="cphy:B5808_18120"/>
<dbReference type="STRING" id="1619308.B5808_18120"/>
<reference evidence="1 2" key="1">
    <citation type="submission" date="2017-04" db="EMBL/GenBank/DDBJ databases">
        <authorList>
            <person name="Afonso C.L."/>
            <person name="Miller P.J."/>
            <person name="Scott M.A."/>
            <person name="Spackman E."/>
            <person name="Goraichik I."/>
            <person name="Dimitrov K.M."/>
            <person name="Suarez D.L."/>
            <person name="Swayne D.E."/>
        </authorList>
    </citation>
    <scope>NUCLEOTIDE SEQUENCE [LARGE SCALE GENOMIC DNA]</scope>
    <source>
        <strain evidence="2">XA(T)</strain>
    </source>
</reference>
<proteinExistence type="predicted"/>
<evidence type="ECO:0000313" key="2">
    <source>
        <dbReference type="Proteomes" id="UP000192775"/>
    </source>
</evidence>
<name>A0A1X9LRH1_9MICO</name>
<evidence type="ECO:0000313" key="1">
    <source>
        <dbReference type="EMBL" id="ARJ06928.1"/>
    </source>
</evidence>
<accession>A0A1X9LRH1</accession>
<organism evidence="1 2">
    <name type="scientific">Cnuibacter physcomitrellae</name>
    <dbReference type="NCBI Taxonomy" id="1619308"/>
    <lineage>
        <taxon>Bacteria</taxon>
        <taxon>Bacillati</taxon>
        <taxon>Actinomycetota</taxon>
        <taxon>Actinomycetes</taxon>
        <taxon>Micrococcales</taxon>
        <taxon>Microbacteriaceae</taxon>
        <taxon>Cnuibacter</taxon>
    </lineage>
</organism>
<dbReference type="Proteomes" id="UP000192775">
    <property type="component" value="Chromosome"/>
</dbReference>
<sequence>MVLRIGDLPFDEPVFLWNGASETVFELTSTLVPLDARRSARWARVRVEIGPFAPGYYLLSGVGFTEVDVRVADPSLRADSVRSIRRAVIEIGLFEWTDDPDFARERHAGRRR</sequence>
<dbReference type="RefSeq" id="WP_085021066.1">
    <property type="nucleotide sequence ID" value="NZ_BMHD01000001.1"/>
</dbReference>
<gene>
    <name evidence="1" type="ORF">B5808_18120</name>
</gene>
<protein>
    <submittedName>
        <fullName evidence="1">Uncharacterized protein</fullName>
    </submittedName>
</protein>